<evidence type="ECO:0000313" key="1">
    <source>
        <dbReference type="EMBL" id="KAF8694540.1"/>
    </source>
</evidence>
<proteinExistence type="predicted"/>
<dbReference type="Proteomes" id="UP000636709">
    <property type="component" value="Unassembled WGS sequence"/>
</dbReference>
<dbReference type="PANTHER" id="PTHR31170">
    <property type="entry name" value="BNAC04G53230D PROTEIN"/>
    <property type="match status" value="1"/>
</dbReference>
<evidence type="ECO:0000313" key="2">
    <source>
        <dbReference type="Proteomes" id="UP000636709"/>
    </source>
</evidence>
<keyword evidence="2" id="KW-1185">Reference proteome</keyword>
<gene>
    <name evidence="1" type="ORF">HU200_038163</name>
</gene>
<sequence>MGVRRSYQQIANEVEAAYDVVLDEKWRGANKSRFVEMMVTDGCFLLELIRIHIVLEDSKVDTGYATNDPIFSIRNYDELREAGIQFKKSDTKSIHSIDFKNGVLSMPQLELYDNTETALLSLMAFEWLHPDAEDDVASYVSFMDQIIESERDVSLLRSKGILVNLIGSDKMVVETFHTLTKLSWSGETNAWATCNGC</sequence>
<protein>
    <submittedName>
        <fullName evidence="1">Uncharacterized protein</fullName>
    </submittedName>
</protein>
<dbReference type="AlphaFoldDB" id="A0A835BDC2"/>
<accession>A0A835BDC2</accession>
<dbReference type="OrthoDB" id="771233at2759"/>
<dbReference type="EMBL" id="JACEFO010001903">
    <property type="protein sequence ID" value="KAF8694540.1"/>
    <property type="molecule type" value="Genomic_DNA"/>
</dbReference>
<reference evidence="1" key="1">
    <citation type="submission" date="2020-07" db="EMBL/GenBank/DDBJ databases">
        <title>Genome sequence and genetic diversity analysis of an under-domesticated orphan crop, white fonio (Digitaria exilis).</title>
        <authorList>
            <person name="Bennetzen J.L."/>
            <person name="Chen S."/>
            <person name="Ma X."/>
            <person name="Wang X."/>
            <person name="Yssel A.E.J."/>
            <person name="Chaluvadi S.R."/>
            <person name="Johnson M."/>
            <person name="Gangashetty P."/>
            <person name="Hamidou F."/>
            <person name="Sanogo M.D."/>
            <person name="Zwaenepoel A."/>
            <person name="Wallace J."/>
            <person name="Van De Peer Y."/>
            <person name="Van Deynze A."/>
        </authorList>
    </citation>
    <scope>NUCLEOTIDE SEQUENCE</scope>
    <source>
        <tissue evidence="1">Leaves</tissue>
    </source>
</reference>
<dbReference type="Pfam" id="PF03140">
    <property type="entry name" value="DUF247"/>
    <property type="match status" value="1"/>
</dbReference>
<dbReference type="InterPro" id="IPR004158">
    <property type="entry name" value="DUF247_pln"/>
</dbReference>
<organism evidence="1 2">
    <name type="scientific">Digitaria exilis</name>
    <dbReference type="NCBI Taxonomy" id="1010633"/>
    <lineage>
        <taxon>Eukaryota</taxon>
        <taxon>Viridiplantae</taxon>
        <taxon>Streptophyta</taxon>
        <taxon>Embryophyta</taxon>
        <taxon>Tracheophyta</taxon>
        <taxon>Spermatophyta</taxon>
        <taxon>Magnoliopsida</taxon>
        <taxon>Liliopsida</taxon>
        <taxon>Poales</taxon>
        <taxon>Poaceae</taxon>
        <taxon>PACMAD clade</taxon>
        <taxon>Panicoideae</taxon>
        <taxon>Panicodae</taxon>
        <taxon>Paniceae</taxon>
        <taxon>Anthephorinae</taxon>
        <taxon>Digitaria</taxon>
    </lineage>
</organism>
<comment type="caution">
    <text evidence="1">The sequence shown here is derived from an EMBL/GenBank/DDBJ whole genome shotgun (WGS) entry which is preliminary data.</text>
</comment>
<dbReference type="PANTHER" id="PTHR31170:SF18">
    <property type="entry name" value="(WILD MALAYSIAN BANANA) HYPOTHETICAL PROTEIN"/>
    <property type="match status" value="1"/>
</dbReference>
<name>A0A835BDC2_9POAL</name>